<dbReference type="SMART" id="SM00360">
    <property type="entry name" value="RRM"/>
    <property type="match status" value="3"/>
</dbReference>
<proteinExistence type="predicted"/>
<keyword evidence="2 4" id="KW-0694">RNA-binding</keyword>
<comment type="caution">
    <text evidence="7">The sequence shown here is derived from an EMBL/GenBank/DDBJ whole genome shotgun (WGS) entry which is preliminary data.</text>
</comment>
<accession>A0A7J7MC18</accession>
<feature type="compositionally biased region" description="Basic and acidic residues" evidence="5">
    <location>
        <begin position="486"/>
        <end position="497"/>
    </location>
</feature>
<reference evidence="7 8" key="1">
    <citation type="journal article" date="2020" name="IScience">
        <title>Genome Sequencing of the Endangered Kingdonia uniflora (Circaeasteraceae, Ranunculales) Reveals Potential Mechanisms of Evolutionary Specialization.</title>
        <authorList>
            <person name="Sun Y."/>
            <person name="Deng T."/>
            <person name="Zhang A."/>
            <person name="Moore M.J."/>
            <person name="Landis J.B."/>
            <person name="Lin N."/>
            <person name="Zhang H."/>
            <person name="Zhang X."/>
            <person name="Huang J."/>
            <person name="Zhang X."/>
            <person name="Sun H."/>
            <person name="Wang H."/>
        </authorList>
    </citation>
    <scope>NUCLEOTIDE SEQUENCE [LARGE SCALE GENOMIC DNA]</scope>
    <source>
        <strain evidence="7">TB1705</strain>
        <tissue evidence="7">Leaf</tissue>
    </source>
</reference>
<dbReference type="InterPro" id="IPR000504">
    <property type="entry name" value="RRM_dom"/>
</dbReference>
<organism evidence="7 8">
    <name type="scientific">Kingdonia uniflora</name>
    <dbReference type="NCBI Taxonomy" id="39325"/>
    <lineage>
        <taxon>Eukaryota</taxon>
        <taxon>Viridiplantae</taxon>
        <taxon>Streptophyta</taxon>
        <taxon>Embryophyta</taxon>
        <taxon>Tracheophyta</taxon>
        <taxon>Spermatophyta</taxon>
        <taxon>Magnoliopsida</taxon>
        <taxon>Ranunculales</taxon>
        <taxon>Circaeasteraceae</taxon>
        <taxon>Kingdonia</taxon>
    </lineage>
</organism>
<dbReference type="InterPro" id="IPR012921">
    <property type="entry name" value="SPOC_C"/>
</dbReference>
<feature type="compositionally biased region" description="Polar residues" evidence="5">
    <location>
        <begin position="981"/>
        <end position="993"/>
    </location>
</feature>
<feature type="domain" description="RRM" evidence="6">
    <location>
        <begin position="115"/>
        <end position="187"/>
    </location>
</feature>
<dbReference type="EMBL" id="JACGCM010001629">
    <property type="protein sequence ID" value="KAF6152435.1"/>
    <property type="molecule type" value="Genomic_DNA"/>
</dbReference>
<dbReference type="Gene3D" id="3.30.70.330">
    <property type="match status" value="3"/>
</dbReference>
<feature type="compositionally biased region" description="Basic and acidic residues" evidence="5">
    <location>
        <begin position="191"/>
        <end position="204"/>
    </location>
</feature>
<evidence type="ECO:0000256" key="1">
    <source>
        <dbReference type="ARBA" id="ARBA00004123"/>
    </source>
</evidence>
<dbReference type="AlphaFoldDB" id="A0A7J7MC18"/>
<feature type="region of interest" description="Disordered" evidence="5">
    <location>
        <begin position="465"/>
        <end position="534"/>
    </location>
</feature>
<dbReference type="SUPFAM" id="SSF54928">
    <property type="entry name" value="RNA-binding domain, RBD"/>
    <property type="match status" value="3"/>
</dbReference>
<dbReference type="CDD" id="cd00590">
    <property type="entry name" value="RRM_SF"/>
    <property type="match status" value="3"/>
</dbReference>
<dbReference type="Pfam" id="PF00076">
    <property type="entry name" value="RRM_1"/>
    <property type="match status" value="3"/>
</dbReference>
<feature type="region of interest" description="Disordered" evidence="5">
    <location>
        <begin position="191"/>
        <end position="212"/>
    </location>
</feature>
<feature type="compositionally biased region" description="Low complexity" evidence="5">
    <location>
        <begin position="891"/>
        <end position="908"/>
    </location>
</feature>
<dbReference type="OrthoDB" id="439808at2759"/>
<feature type="region of interest" description="Disordered" evidence="5">
    <location>
        <begin position="981"/>
        <end position="1000"/>
    </location>
</feature>
<evidence type="ECO:0000259" key="6">
    <source>
        <dbReference type="PROSITE" id="PS50102"/>
    </source>
</evidence>
<evidence type="ECO:0000256" key="3">
    <source>
        <dbReference type="ARBA" id="ARBA00023242"/>
    </source>
</evidence>
<evidence type="ECO:0000256" key="5">
    <source>
        <dbReference type="SAM" id="MobiDB-lite"/>
    </source>
</evidence>
<comment type="subcellular location">
    <subcellularLocation>
        <location evidence="1">Nucleus</location>
    </subcellularLocation>
</comment>
<dbReference type="PANTHER" id="PTHR23189">
    <property type="entry name" value="RNA RECOGNITION MOTIF-CONTAINING"/>
    <property type="match status" value="1"/>
</dbReference>
<feature type="region of interest" description="Disordered" evidence="5">
    <location>
        <begin position="422"/>
        <end position="445"/>
    </location>
</feature>
<dbReference type="GO" id="GO:0005634">
    <property type="term" value="C:nucleus"/>
    <property type="evidence" value="ECO:0007669"/>
    <property type="project" value="UniProtKB-SubCell"/>
</dbReference>
<feature type="domain" description="RRM" evidence="6">
    <location>
        <begin position="263"/>
        <end position="336"/>
    </location>
</feature>
<evidence type="ECO:0000256" key="2">
    <source>
        <dbReference type="ARBA" id="ARBA00022884"/>
    </source>
</evidence>
<feature type="compositionally biased region" description="Polar residues" evidence="5">
    <location>
        <begin position="857"/>
        <end position="887"/>
    </location>
</feature>
<dbReference type="Proteomes" id="UP000541444">
    <property type="component" value="Unassembled WGS sequence"/>
</dbReference>
<feature type="compositionally biased region" description="Polar residues" evidence="5">
    <location>
        <begin position="909"/>
        <end position="923"/>
    </location>
</feature>
<dbReference type="InterPro" id="IPR035979">
    <property type="entry name" value="RBD_domain_sf"/>
</dbReference>
<evidence type="ECO:0000313" key="7">
    <source>
        <dbReference type="EMBL" id="KAF6152435.1"/>
    </source>
</evidence>
<dbReference type="InterPro" id="IPR012677">
    <property type="entry name" value="Nucleotide-bd_a/b_plait_sf"/>
</dbReference>
<keyword evidence="8" id="KW-1185">Reference proteome</keyword>
<protein>
    <recommendedName>
        <fullName evidence="6">RRM domain-containing protein</fullName>
    </recommendedName>
</protein>
<dbReference type="Pfam" id="PF07744">
    <property type="entry name" value="SPOC"/>
    <property type="match status" value="1"/>
</dbReference>
<evidence type="ECO:0000313" key="8">
    <source>
        <dbReference type="Proteomes" id="UP000541444"/>
    </source>
</evidence>
<feature type="compositionally biased region" description="Basic and acidic residues" evidence="5">
    <location>
        <begin position="26"/>
        <end position="36"/>
    </location>
</feature>
<keyword evidence="3" id="KW-0539">Nucleus</keyword>
<sequence>MPNTIKSNTDSERNPRQSYNSSGRSMGEHDERERKPSQNLWVGNLSTETTDSDLTDLFGEYGEIDNVTNYAARNFAFLHFKRLDDAKAARDALQGSNLHGNPMKIEYARPAKPGKHLWVGGISSNVTKEQLEDEFLKFGEIEEYRFLGDRNTALIDYFRPEDAAVALKNLNGKRIGGEEIRVDYLRSQRRDNWSDSNDSRDSHYNSKRSMGPSEPFWMPPDAMWNFPDPSQFGHKRHHDSNLLYLINPSSQHSSGRKEVGPSKTLWIHYPSTIQVDEQMLHNAMILFGEIENIRTFPTRHYSFVEFRSVDEARRAKEGLQGRLFNDSRIQIMFSNSGLAPPKDSPGFFPGLQGPGPDMFFNEPPFGPGPMEYIGHNRPMLPNNFPAYLGTNGMPGPNILMRPPFTVGFDQLLSGPDLYADANQNNAMGPNRRKLSPSAAGLLPSPALPGMRPPLWDGSDIIPFQRESKRSRMNSPLPVDDASIPSRKLDNQVKRRDQSNGYQPQPDVGPSGSFGNALGQSFHSPVGTRVPSGGALGQGLPDNDHCWRGVIAKGGTPVCHARCVPLGNGLDSPLPEIVNCSARTGLDMLTKHYTDASGFDIVFFLPDSEDDFASYTEFLRYLGSKNRAGVAKFDDGTTLFLVPPSDFLTKVLNVSGPERLYGVVLKLAHQNPTSAPVIQQQQQRQPQQPQQSIALSSQYNQPPQNNYALLSQKEDQYSRILPENPMLHPPKPPLPRAEESPLVQNVSQDYASSLASHAGISLTPELIATLAALLPSNMQSSFSTSAQISQGSTSFPTSFTPDKAISSQGWRQDQVIPTNSIHNSREESMVLHTSQQLGQQFNSQTTLSSQFPAYMNVTGHSSQPITQDPSLNVPQQVIHSSGPPSNNFALPPQGGQVTVPQQTNQQQYQLDASQNNSQRSYGTVQYSTEATEYYRSPVDQPKPAVLNPSTQSQGVNLSQSHMGMSMVNDKGNNTSFPNQMQQLQSALSGTSQGSADGEADKNQRYQSTLQFAANLLLQIQQQQQGSTQASQGSGNH</sequence>
<dbReference type="PROSITE" id="PS50102">
    <property type="entry name" value="RRM"/>
    <property type="match status" value="3"/>
</dbReference>
<feature type="domain" description="RRM" evidence="6">
    <location>
        <begin position="38"/>
        <end position="110"/>
    </location>
</feature>
<gene>
    <name evidence="7" type="ORF">GIB67_035503</name>
</gene>
<evidence type="ECO:0000256" key="4">
    <source>
        <dbReference type="PROSITE-ProRule" id="PRU00176"/>
    </source>
</evidence>
<feature type="region of interest" description="Disordered" evidence="5">
    <location>
        <begin position="1"/>
        <end position="46"/>
    </location>
</feature>
<dbReference type="GO" id="GO:0003723">
    <property type="term" value="F:RNA binding"/>
    <property type="evidence" value="ECO:0007669"/>
    <property type="project" value="UniProtKB-UniRule"/>
</dbReference>
<name>A0A7J7MC18_9MAGN</name>
<feature type="region of interest" description="Disordered" evidence="5">
    <location>
        <begin position="857"/>
        <end position="923"/>
    </location>
</feature>